<protein>
    <submittedName>
        <fullName evidence="5">Multiple sugar transport system substrate-binding protein</fullName>
    </submittedName>
</protein>
<evidence type="ECO:0000313" key="6">
    <source>
        <dbReference type="Proteomes" id="UP000542813"/>
    </source>
</evidence>
<keyword evidence="5" id="KW-0762">Sugar transport</keyword>
<proteinExistence type="inferred from homology"/>
<dbReference type="PANTHER" id="PTHR43649">
    <property type="entry name" value="ARABINOSE-BINDING PROTEIN-RELATED"/>
    <property type="match status" value="1"/>
</dbReference>
<keyword evidence="4" id="KW-0732">Signal</keyword>
<gene>
    <name evidence="5" type="ORF">HD601_000999</name>
</gene>
<dbReference type="Gene3D" id="3.40.190.10">
    <property type="entry name" value="Periplasmic binding protein-like II"/>
    <property type="match status" value="1"/>
</dbReference>
<dbReference type="InterPro" id="IPR050490">
    <property type="entry name" value="Bact_solute-bd_prot1"/>
</dbReference>
<evidence type="ECO:0000256" key="2">
    <source>
        <dbReference type="ARBA" id="ARBA00008520"/>
    </source>
</evidence>
<evidence type="ECO:0000313" key="5">
    <source>
        <dbReference type="EMBL" id="MBB5786424.1"/>
    </source>
</evidence>
<dbReference type="SUPFAM" id="SSF53850">
    <property type="entry name" value="Periplasmic binding protein-like II"/>
    <property type="match status" value="1"/>
</dbReference>
<dbReference type="Proteomes" id="UP000542813">
    <property type="component" value="Unassembled WGS sequence"/>
</dbReference>
<dbReference type="PROSITE" id="PS51257">
    <property type="entry name" value="PROKAR_LIPOPROTEIN"/>
    <property type="match status" value="1"/>
</dbReference>
<comment type="similarity">
    <text evidence="2">Belongs to the bacterial solute-binding protein 1 family.</text>
</comment>
<dbReference type="PANTHER" id="PTHR43649:SF31">
    <property type="entry name" value="SN-GLYCEROL-3-PHOSPHATE-BINDING PERIPLASMIC PROTEIN UGPB"/>
    <property type="match status" value="1"/>
</dbReference>
<sequence>MKHRTLYGVAGLTAVALTLTACGGDDGGGDSTSDGPADLRMTVWTADEAQLALFQEIADAYVADHADTVSGISFETLPFEDYTTGITTQIAGGNPPDLAWIFESSAPEFVASGALLDLRPVLEETDGYDAGDLEPDALRLWENDGGLYAYPFSNSPFGVFVNTDQLTAAGQPLPADLIAAGDWTWDRAAEIAAATAQASGKAGLVVRDFDFALWENLGTIWSSFGAEPWSEDGSTCEFTSPAMIDALTWIHDQIFTTGALPGPGTTADFFAGDAALTVTQISRASALDDSFGWDLVPLPDGPEGHVNVIGQAGIGVFADGPNADVAADFLAYFTNPENAERLAAYFPPPRTSLLTAETLQGANAKLTTEQLQAVVIDGIPGAVTKPAHANFAQLQAAIRAELDALWTADADVSAVAESVCAAAEPLLAG</sequence>
<evidence type="ECO:0000256" key="4">
    <source>
        <dbReference type="ARBA" id="ARBA00022729"/>
    </source>
</evidence>
<dbReference type="InterPro" id="IPR006059">
    <property type="entry name" value="SBP"/>
</dbReference>
<name>A0A7W9GM80_9ACTN</name>
<organism evidence="5 6">
    <name type="scientific">Jiangella mangrovi</name>
    <dbReference type="NCBI Taxonomy" id="1524084"/>
    <lineage>
        <taxon>Bacteria</taxon>
        <taxon>Bacillati</taxon>
        <taxon>Actinomycetota</taxon>
        <taxon>Actinomycetes</taxon>
        <taxon>Jiangellales</taxon>
        <taxon>Jiangellaceae</taxon>
        <taxon>Jiangella</taxon>
    </lineage>
</organism>
<dbReference type="RefSeq" id="WP_184819860.1">
    <property type="nucleotide sequence ID" value="NZ_JACHMM010000001.1"/>
</dbReference>
<dbReference type="AlphaFoldDB" id="A0A7W9GM80"/>
<accession>A0A7W9GM80</accession>
<dbReference type="EMBL" id="JACHMM010000001">
    <property type="protein sequence ID" value="MBB5786424.1"/>
    <property type="molecule type" value="Genomic_DNA"/>
</dbReference>
<keyword evidence="6" id="KW-1185">Reference proteome</keyword>
<dbReference type="Pfam" id="PF01547">
    <property type="entry name" value="SBP_bac_1"/>
    <property type="match status" value="1"/>
</dbReference>
<dbReference type="GO" id="GO:0030313">
    <property type="term" value="C:cell envelope"/>
    <property type="evidence" value="ECO:0007669"/>
    <property type="project" value="UniProtKB-SubCell"/>
</dbReference>
<keyword evidence="3" id="KW-0813">Transport</keyword>
<evidence type="ECO:0000256" key="3">
    <source>
        <dbReference type="ARBA" id="ARBA00022448"/>
    </source>
</evidence>
<comment type="caution">
    <text evidence="5">The sequence shown here is derived from an EMBL/GenBank/DDBJ whole genome shotgun (WGS) entry which is preliminary data.</text>
</comment>
<evidence type="ECO:0000256" key="1">
    <source>
        <dbReference type="ARBA" id="ARBA00004196"/>
    </source>
</evidence>
<comment type="subcellular location">
    <subcellularLocation>
        <location evidence="1">Cell envelope</location>
    </subcellularLocation>
</comment>
<reference evidence="5 6" key="1">
    <citation type="submission" date="2020-08" db="EMBL/GenBank/DDBJ databases">
        <title>Sequencing the genomes of 1000 actinobacteria strains.</title>
        <authorList>
            <person name="Klenk H.-P."/>
        </authorList>
    </citation>
    <scope>NUCLEOTIDE SEQUENCE [LARGE SCALE GENOMIC DNA]</scope>
    <source>
        <strain evidence="5 6">DSM 102122</strain>
    </source>
</reference>